<evidence type="ECO:0000313" key="5">
    <source>
        <dbReference type="Proteomes" id="UP000728032"/>
    </source>
</evidence>
<dbReference type="InterPro" id="IPR042237">
    <property type="entry name" value="PTRHD1"/>
</dbReference>
<reference evidence="4" key="1">
    <citation type="submission" date="2020-11" db="EMBL/GenBank/DDBJ databases">
        <authorList>
            <person name="Tran Van P."/>
        </authorList>
    </citation>
    <scope>NUCLEOTIDE SEQUENCE</scope>
</reference>
<proteinExistence type="predicted"/>
<dbReference type="InterPro" id="IPR023476">
    <property type="entry name" value="Pep_tRNA_hydro_II_dom_sf"/>
</dbReference>
<dbReference type="EC" id="3.1.1.29" evidence="1"/>
<evidence type="ECO:0000256" key="1">
    <source>
        <dbReference type="ARBA" id="ARBA00013260"/>
    </source>
</evidence>
<evidence type="ECO:0000256" key="2">
    <source>
        <dbReference type="ARBA" id="ARBA00022801"/>
    </source>
</evidence>
<dbReference type="EMBL" id="OC942846">
    <property type="protein sequence ID" value="CAD7662482.1"/>
    <property type="molecule type" value="Genomic_DNA"/>
</dbReference>
<organism evidence="4">
    <name type="scientific">Oppiella nova</name>
    <dbReference type="NCBI Taxonomy" id="334625"/>
    <lineage>
        <taxon>Eukaryota</taxon>
        <taxon>Metazoa</taxon>
        <taxon>Ecdysozoa</taxon>
        <taxon>Arthropoda</taxon>
        <taxon>Chelicerata</taxon>
        <taxon>Arachnida</taxon>
        <taxon>Acari</taxon>
        <taxon>Acariformes</taxon>
        <taxon>Sarcoptiformes</taxon>
        <taxon>Oribatida</taxon>
        <taxon>Brachypylina</taxon>
        <taxon>Oppioidea</taxon>
        <taxon>Oppiidae</taxon>
        <taxon>Oppiella</taxon>
    </lineage>
</organism>
<dbReference type="GO" id="GO:0004045">
    <property type="term" value="F:peptidyl-tRNA hydrolase activity"/>
    <property type="evidence" value="ECO:0007669"/>
    <property type="project" value="UniProtKB-EC"/>
</dbReference>
<dbReference type="EMBL" id="CAJPVJ010028021">
    <property type="protein sequence ID" value="CAG2179618.1"/>
    <property type="molecule type" value="Genomic_DNA"/>
</dbReference>
<name>A0A7R9QYH8_9ACAR</name>
<dbReference type="Gene3D" id="3.40.1490.10">
    <property type="entry name" value="Bit1"/>
    <property type="match status" value="1"/>
</dbReference>
<sequence length="116" mass="13106">MTKNLVQYIVVRGDLKWPTGALIGNACHASVAAIVKHMSTDPETQEYVSQLDSMTKVVLKADSADILQDVCHRLDQNSVKYYLWREQPEDIITCVATTPKPRDLLKPLLSHLKLFK</sequence>
<keyword evidence="5" id="KW-1185">Reference proteome</keyword>
<dbReference type="InterPro" id="IPR002833">
    <property type="entry name" value="PTH2"/>
</dbReference>
<dbReference type="AlphaFoldDB" id="A0A7R9QYH8"/>
<comment type="catalytic activity">
    <reaction evidence="3">
        <text>an N-acyl-L-alpha-aminoacyl-tRNA + H2O = an N-acyl-L-amino acid + a tRNA + H(+)</text>
        <dbReference type="Rhea" id="RHEA:54448"/>
        <dbReference type="Rhea" id="RHEA-COMP:10123"/>
        <dbReference type="Rhea" id="RHEA-COMP:13883"/>
        <dbReference type="ChEBI" id="CHEBI:15377"/>
        <dbReference type="ChEBI" id="CHEBI:15378"/>
        <dbReference type="ChEBI" id="CHEBI:59874"/>
        <dbReference type="ChEBI" id="CHEBI:78442"/>
        <dbReference type="ChEBI" id="CHEBI:138191"/>
        <dbReference type="EC" id="3.1.1.29"/>
    </reaction>
</comment>
<dbReference type="Proteomes" id="UP000728032">
    <property type="component" value="Unassembled WGS sequence"/>
</dbReference>
<protein>
    <recommendedName>
        <fullName evidence="1">peptidyl-tRNA hydrolase</fullName>
        <ecNumber evidence="1">3.1.1.29</ecNumber>
    </recommendedName>
</protein>
<dbReference type="OrthoDB" id="201213at2759"/>
<keyword evidence="2" id="KW-0378">Hydrolase</keyword>
<dbReference type="PANTHER" id="PTHR46194:SF1">
    <property type="entry name" value="PEPTIDYL-TRNA HYDROLASE PTRHD1-RELATED"/>
    <property type="match status" value="1"/>
</dbReference>
<evidence type="ECO:0000256" key="3">
    <source>
        <dbReference type="ARBA" id="ARBA00048707"/>
    </source>
</evidence>
<gene>
    <name evidence="4" type="ORF">ONB1V03_LOCUS19042</name>
</gene>
<evidence type="ECO:0000313" key="4">
    <source>
        <dbReference type="EMBL" id="CAD7662482.1"/>
    </source>
</evidence>
<dbReference type="SUPFAM" id="SSF102462">
    <property type="entry name" value="Peptidyl-tRNA hydrolase II"/>
    <property type="match status" value="1"/>
</dbReference>
<dbReference type="PANTHER" id="PTHR46194">
    <property type="entry name" value="PEPTIDYL-TRNA HYDROLASE PTRHD1-RELATED"/>
    <property type="match status" value="1"/>
</dbReference>
<accession>A0A7R9QYH8</accession>
<dbReference type="Pfam" id="PF01981">
    <property type="entry name" value="PTH2"/>
    <property type="match status" value="1"/>
</dbReference>